<evidence type="ECO:0000259" key="8">
    <source>
        <dbReference type="PROSITE" id="PS51160"/>
    </source>
</evidence>
<dbReference type="OMA" id="PLNEMKH"/>
<dbReference type="InterPro" id="IPR001792">
    <property type="entry name" value="Acylphosphatase-like_dom"/>
</dbReference>
<dbReference type="PROSITE" id="PS00151">
    <property type="entry name" value="ACYLPHOSPHATASE_2"/>
    <property type="match status" value="1"/>
</dbReference>
<dbReference type="EC" id="3.6.1.7" evidence="2 5"/>
<dbReference type="AlphaFoldDB" id="B4N4L3"/>
<dbReference type="PROSITE" id="PS00150">
    <property type="entry name" value="ACYLPHOSPHATASE_1"/>
    <property type="match status" value="1"/>
</dbReference>
<dbReference type="Gene3D" id="3.30.70.100">
    <property type="match status" value="1"/>
</dbReference>
<dbReference type="EMBL" id="CH964095">
    <property type="protein sequence ID" value="EDW79087.1"/>
    <property type="molecule type" value="Genomic_DNA"/>
</dbReference>
<name>B4N4L3_DROWI</name>
<evidence type="ECO:0000256" key="1">
    <source>
        <dbReference type="ARBA" id="ARBA00005614"/>
    </source>
</evidence>
<evidence type="ECO:0000256" key="5">
    <source>
        <dbReference type="PROSITE-ProRule" id="PRU00520"/>
    </source>
</evidence>
<evidence type="ECO:0000256" key="7">
    <source>
        <dbReference type="RuleBase" id="RU004168"/>
    </source>
</evidence>
<dbReference type="InterPro" id="IPR036046">
    <property type="entry name" value="Acylphosphatase-like_dom_sf"/>
</dbReference>
<evidence type="ECO:0000256" key="4">
    <source>
        <dbReference type="ARBA" id="ARBA00047645"/>
    </source>
</evidence>
<dbReference type="Pfam" id="PF00708">
    <property type="entry name" value="Acylphosphatase"/>
    <property type="match status" value="1"/>
</dbReference>
<feature type="domain" description="Acylphosphatase-like" evidence="8">
    <location>
        <begin position="9"/>
        <end position="99"/>
    </location>
</feature>
<dbReference type="HOGENOM" id="CLU_141932_0_1_1"/>
<dbReference type="PRINTS" id="PR00112">
    <property type="entry name" value="ACYLPHPHTASE"/>
</dbReference>
<dbReference type="OrthoDB" id="7961613at2759"/>
<dbReference type="InterPro" id="IPR017968">
    <property type="entry name" value="Acylphosphatase_CS"/>
</dbReference>
<dbReference type="SUPFAM" id="SSF54975">
    <property type="entry name" value="Acylphosphatase/BLUF domain-like"/>
    <property type="match status" value="1"/>
</dbReference>
<dbReference type="KEGG" id="dwi:6645466"/>
<sequence>MANARQLYGCNFEIFGKVQGVSFRKYTEKQSKQLGIRGWVMNTKHGTVQGELEGTGEQLQQMKSWLQTKGSPESHIEKTSFSDLRQISKYHFDNFSIRE</sequence>
<dbReference type="PROSITE" id="PS51160">
    <property type="entry name" value="ACYLPHOSPHATASE_3"/>
    <property type="match status" value="1"/>
</dbReference>
<keyword evidence="3 5" id="KW-0378">Hydrolase</keyword>
<evidence type="ECO:0000256" key="3">
    <source>
        <dbReference type="ARBA" id="ARBA00022801"/>
    </source>
</evidence>
<accession>B4N4L3</accession>
<dbReference type="GO" id="GO:0003998">
    <property type="term" value="F:acylphosphatase activity"/>
    <property type="evidence" value="ECO:0007669"/>
    <property type="project" value="UniProtKB-EC"/>
</dbReference>
<gene>
    <name evidence="9" type="primary">Dwil\GK12388</name>
    <name evidence="9" type="ORF">Dwil_GK12388</name>
</gene>
<dbReference type="eggNOG" id="KOG3360">
    <property type="taxonomic scope" value="Eukaryota"/>
</dbReference>
<feature type="active site" evidence="5">
    <location>
        <position position="24"/>
    </location>
</feature>
<comment type="catalytic activity">
    <reaction evidence="4 5 6">
        <text>an acyl phosphate + H2O = a carboxylate + phosphate + H(+)</text>
        <dbReference type="Rhea" id="RHEA:14965"/>
        <dbReference type="ChEBI" id="CHEBI:15377"/>
        <dbReference type="ChEBI" id="CHEBI:15378"/>
        <dbReference type="ChEBI" id="CHEBI:29067"/>
        <dbReference type="ChEBI" id="CHEBI:43474"/>
        <dbReference type="ChEBI" id="CHEBI:59918"/>
        <dbReference type="EC" id="3.6.1.7"/>
    </reaction>
</comment>
<dbReference type="InParanoid" id="B4N4L3"/>
<protein>
    <recommendedName>
        <fullName evidence="2 5">Acylphosphatase</fullName>
        <ecNumber evidence="2 5">3.6.1.7</ecNumber>
    </recommendedName>
</protein>
<dbReference type="STRING" id="7260.B4N4L3"/>
<dbReference type="FunFam" id="3.30.70.100:FF:000011">
    <property type="entry name" value="Acylphosphatase"/>
    <property type="match status" value="1"/>
</dbReference>
<dbReference type="PhylomeDB" id="B4N4L3"/>
<feature type="active site" evidence="5">
    <location>
        <position position="42"/>
    </location>
</feature>
<proteinExistence type="inferred from homology"/>
<evidence type="ECO:0000256" key="2">
    <source>
        <dbReference type="ARBA" id="ARBA00012150"/>
    </source>
</evidence>
<dbReference type="Proteomes" id="UP000007798">
    <property type="component" value="Unassembled WGS sequence"/>
</dbReference>
<evidence type="ECO:0000256" key="6">
    <source>
        <dbReference type="RuleBase" id="RU000553"/>
    </source>
</evidence>
<dbReference type="PANTHER" id="PTHR10029:SF3">
    <property type="entry name" value="ACYLPHOSPHATASE-RELATED"/>
    <property type="match status" value="1"/>
</dbReference>
<dbReference type="PANTHER" id="PTHR10029">
    <property type="entry name" value="ACYLPHOSPHATASE"/>
    <property type="match status" value="1"/>
</dbReference>
<organism evidence="9 10">
    <name type="scientific">Drosophila willistoni</name>
    <name type="common">Fruit fly</name>
    <dbReference type="NCBI Taxonomy" id="7260"/>
    <lineage>
        <taxon>Eukaryota</taxon>
        <taxon>Metazoa</taxon>
        <taxon>Ecdysozoa</taxon>
        <taxon>Arthropoda</taxon>
        <taxon>Hexapoda</taxon>
        <taxon>Insecta</taxon>
        <taxon>Pterygota</taxon>
        <taxon>Neoptera</taxon>
        <taxon>Endopterygota</taxon>
        <taxon>Diptera</taxon>
        <taxon>Brachycera</taxon>
        <taxon>Muscomorpha</taxon>
        <taxon>Ephydroidea</taxon>
        <taxon>Drosophilidae</taxon>
        <taxon>Drosophila</taxon>
        <taxon>Sophophora</taxon>
    </lineage>
</organism>
<reference evidence="9 10" key="1">
    <citation type="journal article" date="2007" name="Nature">
        <title>Evolution of genes and genomes on the Drosophila phylogeny.</title>
        <authorList>
            <consortium name="Drosophila 12 Genomes Consortium"/>
            <person name="Clark A.G."/>
            <person name="Eisen M.B."/>
            <person name="Smith D.R."/>
            <person name="Bergman C.M."/>
            <person name="Oliver B."/>
            <person name="Markow T.A."/>
            <person name="Kaufman T.C."/>
            <person name="Kellis M."/>
            <person name="Gelbart W."/>
            <person name="Iyer V.N."/>
            <person name="Pollard D.A."/>
            <person name="Sackton T.B."/>
            <person name="Larracuente A.M."/>
            <person name="Singh N.D."/>
            <person name="Abad J.P."/>
            <person name="Abt D.N."/>
            <person name="Adryan B."/>
            <person name="Aguade M."/>
            <person name="Akashi H."/>
            <person name="Anderson W.W."/>
            <person name="Aquadro C.F."/>
            <person name="Ardell D.H."/>
            <person name="Arguello R."/>
            <person name="Artieri C.G."/>
            <person name="Barbash D.A."/>
            <person name="Barker D."/>
            <person name="Barsanti P."/>
            <person name="Batterham P."/>
            <person name="Batzoglou S."/>
            <person name="Begun D."/>
            <person name="Bhutkar A."/>
            <person name="Blanco E."/>
            <person name="Bosak S.A."/>
            <person name="Bradley R.K."/>
            <person name="Brand A.D."/>
            <person name="Brent M.R."/>
            <person name="Brooks A.N."/>
            <person name="Brown R.H."/>
            <person name="Butlin R.K."/>
            <person name="Caggese C."/>
            <person name="Calvi B.R."/>
            <person name="Bernardo de Carvalho A."/>
            <person name="Caspi A."/>
            <person name="Castrezana S."/>
            <person name="Celniker S.E."/>
            <person name="Chang J.L."/>
            <person name="Chapple C."/>
            <person name="Chatterji S."/>
            <person name="Chinwalla A."/>
            <person name="Civetta A."/>
            <person name="Clifton S.W."/>
            <person name="Comeron J.M."/>
            <person name="Costello J.C."/>
            <person name="Coyne J.A."/>
            <person name="Daub J."/>
            <person name="David R.G."/>
            <person name="Delcher A.L."/>
            <person name="Delehaunty K."/>
            <person name="Do C.B."/>
            <person name="Ebling H."/>
            <person name="Edwards K."/>
            <person name="Eickbush T."/>
            <person name="Evans J.D."/>
            <person name="Filipski A."/>
            <person name="Findeiss S."/>
            <person name="Freyhult E."/>
            <person name="Fulton L."/>
            <person name="Fulton R."/>
            <person name="Garcia A.C."/>
            <person name="Gardiner A."/>
            <person name="Garfield D.A."/>
            <person name="Garvin B.E."/>
            <person name="Gibson G."/>
            <person name="Gilbert D."/>
            <person name="Gnerre S."/>
            <person name="Godfrey J."/>
            <person name="Good R."/>
            <person name="Gotea V."/>
            <person name="Gravely B."/>
            <person name="Greenberg A.J."/>
            <person name="Griffiths-Jones S."/>
            <person name="Gross S."/>
            <person name="Guigo R."/>
            <person name="Gustafson E.A."/>
            <person name="Haerty W."/>
            <person name="Hahn M.W."/>
            <person name="Halligan D.L."/>
            <person name="Halpern A.L."/>
            <person name="Halter G.M."/>
            <person name="Han M.V."/>
            <person name="Heger A."/>
            <person name="Hillier L."/>
            <person name="Hinrichs A.S."/>
            <person name="Holmes I."/>
            <person name="Hoskins R.A."/>
            <person name="Hubisz M.J."/>
            <person name="Hultmark D."/>
            <person name="Huntley M.A."/>
            <person name="Jaffe D.B."/>
            <person name="Jagadeeshan S."/>
            <person name="Jeck W.R."/>
            <person name="Johnson J."/>
            <person name="Jones C.D."/>
            <person name="Jordan W.C."/>
            <person name="Karpen G.H."/>
            <person name="Kataoka E."/>
            <person name="Keightley P.D."/>
            <person name="Kheradpour P."/>
            <person name="Kirkness E.F."/>
            <person name="Koerich L.B."/>
            <person name="Kristiansen K."/>
            <person name="Kudrna D."/>
            <person name="Kulathinal R.J."/>
            <person name="Kumar S."/>
            <person name="Kwok R."/>
            <person name="Lander E."/>
            <person name="Langley C.H."/>
            <person name="Lapoint R."/>
            <person name="Lazzaro B.P."/>
            <person name="Lee S.J."/>
            <person name="Levesque L."/>
            <person name="Li R."/>
            <person name="Lin C.F."/>
            <person name="Lin M.F."/>
            <person name="Lindblad-Toh K."/>
            <person name="Llopart A."/>
            <person name="Long M."/>
            <person name="Low L."/>
            <person name="Lozovsky E."/>
            <person name="Lu J."/>
            <person name="Luo M."/>
            <person name="Machado C.A."/>
            <person name="Makalowski W."/>
            <person name="Marzo M."/>
            <person name="Matsuda M."/>
            <person name="Matzkin L."/>
            <person name="McAllister B."/>
            <person name="McBride C.S."/>
            <person name="McKernan B."/>
            <person name="McKernan K."/>
            <person name="Mendez-Lago M."/>
            <person name="Minx P."/>
            <person name="Mollenhauer M.U."/>
            <person name="Montooth K."/>
            <person name="Mount S.M."/>
            <person name="Mu X."/>
            <person name="Myers E."/>
            <person name="Negre B."/>
            <person name="Newfeld S."/>
            <person name="Nielsen R."/>
            <person name="Noor M.A."/>
            <person name="O'Grady P."/>
            <person name="Pachter L."/>
            <person name="Papaceit M."/>
            <person name="Parisi M.J."/>
            <person name="Parisi M."/>
            <person name="Parts L."/>
            <person name="Pedersen J.S."/>
            <person name="Pesole G."/>
            <person name="Phillippy A.M."/>
            <person name="Ponting C.P."/>
            <person name="Pop M."/>
            <person name="Porcelli D."/>
            <person name="Powell J.R."/>
            <person name="Prohaska S."/>
            <person name="Pruitt K."/>
            <person name="Puig M."/>
            <person name="Quesneville H."/>
            <person name="Ram K.R."/>
            <person name="Rand D."/>
            <person name="Rasmussen M.D."/>
            <person name="Reed L.K."/>
            <person name="Reenan R."/>
            <person name="Reily A."/>
            <person name="Remington K.A."/>
            <person name="Rieger T.T."/>
            <person name="Ritchie M.G."/>
            <person name="Robin C."/>
            <person name="Rogers Y.H."/>
            <person name="Rohde C."/>
            <person name="Rozas J."/>
            <person name="Rubenfield M.J."/>
            <person name="Ruiz A."/>
            <person name="Russo S."/>
            <person name="Salzberg S.L."/>
            <person name="Sanchez-Gracia A."/>
            <person name="Saranga D.J."/>
            <person name="Sato H."/>
            <person name="Schaeffer S.W."/>
            <person name="Schatz M.C."/>
            <person name="Schlenke T."/>
            <person name="Schwartz R."/>
            <person name="Segarra C."/>
            <person name="Singh R.S."/>
            <person name="Sirot L."/>
            <person name="Sirota M."/>
            <person name="Sisneros N.B."/>
            <person name="Smith C.D."/>
            <person name="Smith T.F."/>
            <person name="Spieth J."/>
            <person name="Stage D.E."/>
            <person name="Stark A."/>
            <person name="Stephan W."/>
            <person name="Strausberg R.L."/>
            <person name="Strempel S."/>
            <person name="Sturgill D."/>
            <person name="Sutton G."/>
            <person name="Sutton G.G."/>
            <person name="Tao W."/>
            <person name="Teichmann S."/>
            <person name="Tobari Y.N."/>
            <person name="Tomimura Y."/>
            <person name="Tsolas J.M."/>
            <person name="Valente V.L."/>
            <person name="Venter E."/>
            <person name="Venter J.C."/>
            <person name="Vicario S."/>
            <person name="Vieira F.G."/>
            <person name="Vilella A.J."/>
            <person name="Villasante A."/>
            <person name="Walenz B."/>
            <person name="Wang J."/>
            <person name="Wasserman M."/>
            <person name="Watts T."/>
            <person name="Wilson D."/>
            <person name="Wilson R.K."/>
            <person name="Wing R.A."/>
            <person name="Wolfner M.F."/>
            <person name="Wong A."/>
            <person name="Wong G.K."/>
            <person name="Wu C.I."/>
            <person name="Wu G."/>
            <person name="Yamamoto D."/>
            <person name="Yang H.P."/>
            <person name="Yang S.P."/>
            <person name="Yorke J.A."/>
            <person name="Yoshida K."/>
            <person name="Zdobnov E."/>
            <person name="Zhang P."/>
            <person name="Zhang Y."/>
            <person name="Zimin A.V."/>
            <person name="Baldwin J."/>
            <person name="Abdouelleil A."/>
            <person name="Abdulkadir J."/>
            <person name="Abebe A."/>
            <person name="Abera B."/>
            <person name="Abreu J."/>
            <person name="Acer S.C."/>
            <person name="Aftuck L."/>
            <person name="Alexander A."/>
            <person name="An P."/>
            <person name="Anderson E."/>
            <person name="Anderson S."/>
            <person name="Arachi H."/>
            <person name="Azer M."/>
            <person name="Bachantsang P."/>
            <person name="Barry A."/>
            <person name="Bayul T."/>
            <person name="Berlin A."/>
            <person name="Bessette D."/>
            <person name="Bloom T."/>
            <person name="Blye J."/>
            <person name="Boguslavskiy L."/>
            <person name="Bonnet C."/>
            <person name="Boukhgalter B."/>
            <person name="Bourzgui I."/>
            <person name="Brown A."/>
            <person name="Cahill P."/>
            <person name="Channer S."/>
            <person name="Cheshatsang Y."/>
            <person name="Chuda L."/>
            <person name="Citroen M."/>
            <person name="Collymore A."/>
            <person name="Cooke P."/>
            <person name="Costello M."/>
            <person name="D'Aco K."/>
            <person name="Daza R."/>
            <person name="De Haan G."/>
            <person name="DeGray S."/>
            <person name="DeMaso C."/>
            <person name="Dhargay N."/>
            <person name="Dooley K."/>
            <person name="Dooley E."/>
            <person name="Doricent M."/>
            <person name="Dorje P."/>
            <person name="Dorjee K."/>
            <person name="Dupes A."/>
            <person name="Elong R."/>
            <person name="Falk J."/>
            <person name="Farina A."/>
            <person name="Faro S."/>
            <person name="Ferguson D."/>
            <person name="Fisher S."/>
            <person name="Foley C.D."/>
            <person name="Franke A."/>
            <person name="Friedrich D."/>
            <person name="Gadbois L."/>
            <person name="Gearin G."/>
            <person name="Gearin C.R."/>
            <person name="Giannoukos G."/>
            <person name="Goode T."/>
            <person name="Graham J."/>
            <person name="Grandbois E."/>
            <person name="Grewal S."/>
            <person name="Gyaltsen K."/>
            <person name="Hafez N."/>
            <person name="Hagos B."/>
            <person name="Hall J."/>
            <person name="Henson C."/>
            <person name="Hollinger A."/>
            <person name="Honan T."/>
            <person name="Huard M.D."/>
            <person name="Hughes L."/>
            <person name="Hurhula B."/>
            <person name="Husby M.E."/>
            <person name="Kamat A."/>
            <person name="Kanga B."/>
            <person name="Kashin S."/>
            <person name="Khazanovich D."/>
            <person name="Kisner P."/>
            <person name="Lance K."/>
            <person name="Lara M."/>
            <person name="Lee W."/>
            <person name="Lennon N."/>
            <person name="Letendre F."/>
            <person name="LeVine R."/>
            <person name="Lipovsky A."/>
            <person name="Liu X."/>
            <person name="Liu J."/>
            <person name="Liu S."/>
            <person name="Lokyitsang T."/>
            <person name="Lokyitsang Y."/>
            <person name="Lubonja R."/>
            <person name="Lui A."/>
            <person name="MacDonald P."/>
            <person name="Magnisalis V."/>
            <person name="Maru K."/>
            <person name="Matthews C."/>
            <person name="McCusker W."/>
            <person name="McDonough S."/>
            <person name="Mehta T."/>
            <person name="Meldrim J."/>
            <person name="Meneus L."/>
            <person name="Mihai O."/>
            <person name="Mihalev A."/>
            <person name="Mihova T."/>
            <person name="Mittelman R."/>
            <person name="Mlenga V."/>
            <person name="Montmayeur A."/>
            <person name="Mulrain L."/>
            <person name="Navidi A."/>
            <person name="Naylor J."/>
            <person name="Negash T."/>
            <person name="Nguyen T."/>
            <person name="Nguyen N."/>
            <person name="Nicol R."/>
            <person name="Norbu C."/>
            <person name="Norbu N."/>
            <person name="Novod N."/>
            <person name="O'Neill B."/>
            <person name="Osman S."/>
            <person name="Markiewicz E."/>
            <person name="Oyono O.L."/>
            <person name="Patti C."/>
            <person name="Phunkhang P."/>
            <person name="Pierre F."/>
            <person name="Priest M."/>
            <person name="Raghuraman S."/>
            <person name="Rege F."/>
            <person name="Reyes R."/>
            <person name="Rise C."/>
            <person name="Rogov P."/>
            <person name="Ross K."/>
            <person name="Ryan E."/>
            <person name="Settipalli S."/>
            <person name="Shea T."/>
            <person name="Sherpa N."/>
            <person name="Shi L."/>
            <person name="Shih D."/>
            <person name="Sparrow T."/>
            <person name="Spaulding J."/>
            <person name="Stalker J."/>
            <person name="Stange-Thomann N."/>
            <person name="Stavropoulos S."/>
            <person name="Stone C."/>
            <person name="Strader C."/>
            <person name="Tesfaye S."/>
            <person name="Thomson T."/>
            <person name="Thoulutsang Y."/>
            <person name="Thoulutsang D."/>
            <person name="Topham K."/>
            <person name="Topping I."/>
            <person name="Tsamla T."/>
            <person name="Vassiliev H."/>
            <person name="Vo A."/>
            <person name="Wangchuk T."/>
            <person name="Wangdi T."/>
            <person name="Weiand M."/>
            <person name="Wilkinson J."/>
            <person name="Wilson A."/>
            <person name="Yadav S."/>
            <person name="Young G."/>
            <person name="Yu Q."/>
            <person name="Zembek L."/>
            <person name="Zhong D."/>
            <person name="Zimmer A."/>
            <person name="Zwirko Z."/>
            <person name="Jaffe D.B."/>
            <person name="Alvarez P."/>
            <person name="Brockman W."/>
            <person name="Butler J."/>
            <person name="Chin C."/>
            <person name="Gnerre S."/>
            <person name="Grabherr M."/>
            <person name="Kleber M."/>
            <person name="Mauceli E."/>
            <person name="MacCallum I."/>
        </authorList>
    </citation>
    <scope>NUCLEOTIDE SEQUENCE [LARGE SCALE GENOMIC DNA]</scope>
    <source>
        <strain evidence="10">Tucson 14030-0811.24</strain>
    </source>
</reference>
<dbReference type="InterPro" id="IPR020456">
    <property type="entry name" value="Acylphosphatase"/>
</dbReference>
<comment type="similarity">
    <text evidence="1 7">Belongs to the acylphosphatase family.</text>
</comment>
<evidence type="ECO:0000313" key="9">
    <source>
        <dbReference type="EMBL" id="EDW79087.1"/>
    </source>
</evidence>
<evidence type="ECO:0000313" key="10">
    <source>
        <dbReference type="Proteomes" id="UP000007798"/>
    </source>
</evidence>
<keyword evidence="10" id="KW-1185">Reference proteome</keyword>